<dbReference type="PROSITE" id="PS00194">
    <property type="entry name" value="THIOREDOXIN_1"/>
    <property type="match status" value="1"/>
</dbReference>
<dbReference type="InterPro" id="IPR036249">
    <property type="entry name" value="Thioredoxin-like_sf"/>
</dbReference>
<dbReference type="Proteomes" id="UP000190831">
    <property type="component" value="Chromosome A"/>
</dbReference>
<evidence type="ECO:0000313" key="12">
    <source>
        <dbReference type="EMBL" id="SCV99644.1"/>
    </source>
</evidence>
<evidence type="ECO:0000256" key="10">
    <source>
        <dbReference type="PIRSR" id="PIRSR000077-4"/>
    </source>
</evidence>
<organism evidence="12 13">
    <name type="scientific">Lachancea fermentati</name>
    <name type="common">Zygosaccharomyces fermentati</name>
    <dbReference type="NCBI Taxonomy" id="4955"/>
    <lineage>
        <taxon>Eukaryota</taxon>
        <taxon>Fungi</taxon>
        <taxon>Dikarya</taxon>
        <taxon>Ascomycota</taxon>
        <taxon>Saccharomycotina</taxon>
        <taxon>Saccharomycetes</taxon>
        <taxon>Saccharomycetales</taxon>
        <taxon>Saccharomycetaceae</taxon>
        <taxon>Lachancea</taxon>
    </lineage>
</organism>
<feature type="site" description="Deprotonates C-terminal active site Cys" evidence="9">
    <location>
        <position position="24"/>
    </location>
</feature>
<keyword evidence="13" id="KW-1185">Reference proteome</keyword>
<evidence type="ECO:0000256" key="9">
    <source>
        <dbReference type="PIRSR" id="PIRSR000077-1"/>
    </source>
</evidence>
<dbReference type="OMA" id="HIHYVTD"/>
<feature type="disulfide bond" description="Redox-active" evidence="10">
    <location>
        <begin position="30"/>
        <end position="33"/>
    </location>
</feature>
<keyword evidence="5" id="KW-0215">Deoxyribonucleotide synthesis</keyword>
<keyword evidence="3" id="KW-0813">Transport</keyword>
<evidence type="ECO:0000256" key="3">
    <source>
        <dbReference type="ARBA" id="ARBA00022448"/>
    </source>
</evidence>
<protein>
    <recommendedName>
        <fullName evidence="8">Thioredoxin</fullName>
    </recommendedName>
</protein>
<sequence>MVSQITSASQFADAIKADKLVVVDFFATWCGPCKMIAPMLEKFAAEYSQADFYKIDVDEVPDVAQSQEVSAMPTIKFYKSGKEVAKVVGANPAAIKQTIAANV</sequence>
<evidence type="ECO:0000256" key="8">
    <source>
        <dbReference type="PIRNR" id="PIRNR000077"/>
    </source>
</evidence>
<feature type="active site" description="Nucleophile" evidence="9">
    <location>
        <position position="33"/>
    </location>
</feature>
<feature type="site" description="Contributes to redox potential value" evidence="9">
    <location>
        <position position="31"/>
    </location>
</feature>
<dbReference type="OrthoDB" id="10263751at2759"/>
<feature type="site" description="Contributes to redox potential value" evidence="9">
    <location>
        <position position="32"/>
    </location>
</feature>
<dbReference type="FunFam" id="3.40.30.10:FF:000104">
    <property type="entry name" value="Thioredoxin"/>
    <property type="match status" value="1"/>
</dbReference>
<evidence type="ECO:0000259" key="11">
    <source>
        <dbReference type="PROSITE" id="PS51352"/>
    </source>
</evidence>
<evidence type="ECO:0000256" key="1">
    <source>
        <dbReference type="ARBA" id="ARBA00004395"/>
    </source>
</evidence>
<dbReference type="Pfam" id="PF00085">
    <property type="entry name" value="Thioredoxin"/>
    <property type="match status" value="1"/>
</dbReference>
<dbReference type="GO" id="GO:0006890">
    <property type="term" value="P:retrograde vesicle-mediated transport, Golgi to endoplasmic reticulum"/>
    <property type="evidence" value="ECO:0007669"/>
    <property type="project" value="UniProtKB-ARBA"/>
</dbReference>
<evidence type="ECO:0000256" key="6">
    <source>
        <dbReference type="ARBA" id="ARBA00023157"/>
    </source>
</evidence>
<dbReference type="SUPFAM" id="SSF52833">
    <property type="entry name" value="Thioredoxin-like"/>
    <property type="match status" value="1"/>
</dbReference>
<evidence type="ECO:0000256" key="5">
    <source>
        <dbReference type="ARBA" id="ARBA00023116"/>
    </source>
</evidence>
<dbReference type="GO" id="GO:0009263">
    <property type="term" value="P:deoxyribonucleotide biosynthetic process"/>
    <property type="evidence" value="ECO:0007669"/>
    <property type="project" value="UniProtKB-KW"/>
</dbReference>
<dbReference type="InterPro" id="IPR017937">
    <property type="entry name" value="Thioredoxin_CS"/>
</dbReference>
<dbReference type="GO" id="GO:0042144">
    <property type="term" value="P:vacuole fusion, non-autophagic"/>
    <property type="evidence" value="ECO:0007669"/>
    <property type="project" value="UniProtKB-ARBA"/>
</dbReference>
<accession>A0A1G4M788</accession>
<dbReference type="InterPro" id="IPR013766">
    <property type="entry name" value="Thioredoxin_domain"/>
</dbReference>
<dbReference type="Gene3D" id="3.40.30.10">
    <property type="entry name" value="Glutaredoxin"/>
    <property type="match status" value="1"/>
</dbReference>
<keyword evidence="4" id="KW-0249">Electron transport</keyword>
<feature type="active site" description="Nucleophile" evidence="9">
    <location>
        <position position="30"/>
    </location>
</feature>
<proteinExistence type="inferred from homology"/>
<dbReference type="PIRSF" id="PIRSF000077">
    <property type="entry name" value="Thioredoxin"/>
    <property type="match status" value="1"/>
</dbReference>
<name>A0A1G4M788_LACFM</name>
<dbReference type="AlphaFoldDB" id="A0A1G4M788"/>
<dbReference type="PANTHER" id="PTHR46115">
    <property type="entry name" value="THIOREDOXIN-LIKE PROTEIN 1"/>
    <property type="match status" value="1"/>
</dbReference>
<dbReference type="GO" id="GO:0006888">
    <property type="term" value="P:endoplasmic reticulum to Golgi vesicle-mediated transport"/>
    <property type="evidence" value="ECO:0007669"/>
    <property type="project" value="UniProtKB-ARBA"/>
</dbReference>
<evidence type="ECO:0000256" key="2">
    <source>
        <dbReference type="ARBA" id="ARBA00008987"/>
    </source>
</evidence>
<dbReference type="PRINTS" id="PR00421">
    <property type="entry name" value="THIOREDOXIN"/>
</dbReference>
<dbReference type="GO" id="GO:0000139">
    <property type="term" value="C:Golgi membrane"/>
    <property type="evidence" value="ECO:0007669"/>
    <property type="project" value="UniProtKB-SubCell"/>
</dbReference>
<evidence type="ECO:0000256" key="7">
    <source>
        <dbReference type="ARBA" id="ARBA00023284"/>
    </source>
</evidence>
<dbReference type="NCBIfam" id="TIGR01068">
    <property type="entry name" value="thioredoxin"/>
    <property type="match status" value="1"/>
</dbReference>
<dbReference type="STRING" id="4955.A0A1G4M788"/>
<reference evidence="12 13" key="1">
    <citation type="submission" date="2016-03" db="EMBL/GenBank/DDBJ databases">
        <authorList>
            <person name="Devillers H."/>
        </authorList>
    </citation>
    <scope>NUCLEOTIDE SEQUENCE [LARGE SCALE GENOMIC DNA]</scope>
    <source>
        <strain evidence="12">CBS 6772</strain>
    </source>
</reference>
<keyword evidence="7 10" id="KW-0676">Redox-active center</keyword>
<dbReference type="GO" id="GO:0000011">
    <property type="term" value="P:vacuole inheritance"/>
    <property type="evidence" value="ECO:0007669"/>
    <property type="project" value="UniProtKB-ARBA"/>
</dbReference>
<keyword evidence="6 10" id="KW-1015">Disulfide bond</keyword>
<evidence type="ECO:0000313" key="13">
    <source>
        <dbReference type="Proteomes" id="UP000190831"/>
    </source>
</evidence>
<evidence type="ECO:0000256" key="4">
    <source>
        <dbReference type="ARBA" id="ARBA00022982"/>
    </source>
</evidence>
<dbReference type="InterPro" id="IPR005746">
    <property type="entry name" value="Thioredoxin"/>
</dbReference>
<dbReference type="GO" id="GO:0045454">
    <property type="term" value="P:cell redox homeostasis"/>
    <property type="evidence" value="ECO:0007669"/>
    <property type="project" value="UniProtKB-ARBA"/>
</dbReference>
<feature type="domain" description="Thioredoxin" evidence="11">
    <location>
        <begin position="1"/>
        <end position="103"/>
    </location>
</feature>
<comment type="similarity">
    <text evidence="2 8">Belongs to the thioredoxin family.</text>
</comment>
<dbReference type="CDD" id="cd02947">
    <property type="entry name" value="TRX_family"/>
    <property type="match status" value="1"/>
</dbReference>
<dbReference type="EMBL" id="LT598487">
    <property type="protein sequence ID" value="SCV99644.1"/>
    <property type="molecule type" value="Genomic_DNA"/>
</dbReference>
<dbReference type="PROSITE" id="PS51352">
    <property type="entry name" value="THIOREDOXIN_2"/>
    <property type="match status" value="1"/>
</dbReference>
<comment type="subcellular location">
    <subcellularLocation>
        <location evidence="1">Golgi apparatus membrane</location>
        <topology evidence="1">Peripheral membrane protein</topology>
    </subcellularLocation>
</comment>
<gene>
    <name evidence="12" type="ORF">LAFE_0A07734G</name>
</gene>
<dbReference type="GO" id="GO:0015035">
    <property type="term" value="F:protein-disulfide reductase activity"/>
    <property type="evidence" value="ECO:0007669"/>
    <property type="project" value="InterPro"/>
</dbReference>